<feature type="compositionally biased region" description="Basic and acidic residues" evidence="1">
    <location>
        <begin position="860"/>
        <end position="869"/>
    </location>
</feature>
<feature type="compositionally biased region" description="Basic and acidic residues" evidence="1">
    <location>
        <begin position="672"/>
        <end position="681"/>
    </location>
</feature>
<evidence type="ECO:0000313" key="3">
    <source>
        <dbReference type="WBParaSite" id="GPLIN_000023200"/>
    </source>
</evidence>
<dbReference type="Proteomes" id="UP000050741">
    <property type="component" value="Unassembled WGS sequence"/>
</dbReference>
<feature type="compositionally biased region" description="Polar residues" evidence="1">
    <location>
        <begin position="840"/>
        <end position="852"/>
    </location>
</feature>
<feature type="region of interest" description="Disordered" evidence="1">
    <location>
        <begin position="305"/>
        <end position="351"/>
    </location>
</feature>
<evidence type="ECO:0000313" key="2">
    <source>
        <dbReference type="Proteomes" id="UP000050741"/>
    </source>
</evidence>
<reference evidence="2" key="1">
    <citation type="submission" date="2014-05" db="EMBL/GenBank/DDBJ databases">
        <title>The genome and life-stage specific transcriptomes of Globodera pallida elucidate key aspects of plant parasitism by a cyst nematode.</title>
        <authorList>
            <person name="Cotton J.A."/>
            <person name="Lilley C.J."/>
            <person name="Jones L.M."/>
            <person name="Kikuchi T."/>
            <person name="Reid A.J."/>
            <person name="Thorpe P."/>
            <person name="Tsai I.J."/>
            <person name="Beasley H."/>
            <person name="Blok V."/>
            <person name="Cock P.J.A."/>
            <person name="Van den Akker S.E."/>
            <person name="Holroyd N."/>
            <person name="Hunt M."/>
            <person name="Mantelin S."/>
            <person name="Naghra H."/>
            <person name="Pain A."/>
            <person name="Palomares-Rius J.E."/>
            <person name="Zarowiecki M."/>
            <person name="Berriman M."/>
            <person name="Jones J.T."/>
            <person name="Urwin P.E."/>
        </authorList>
    </citation>
    <scope>NUCLEOTIDE SEQUENCE [LARGE SCALE GENOMIC DNA]</scope>
    <source>
        <strain evidence="2">Lindley</strain>
    </source>
</reference>
<feature type="compositionally biased region" description="Polar residues" evidence="1">
    <location>
        <begin position="305"/>
        <end position="314"/>
    </location>
</feature>
<accession>A0A183BI03</accession>
<feature type="compositionally biased region" description="Polar residues" evidence="1">
    <location>
        <begin position="779"/>
        <end position="795"/>
    </location>
</feature>
<feature type="compositionally biased region" description="Low complexity" evidence="1">
    <location>
        <begin position="624"/>
        <end position="638"/>
    </location>
</feature>
<organism evidence="2 3">
    <name type="scientific">Globodera pallida</name>
    <name type="common">Potato cyst nematode worm</name>
    <name type="synonym">Heterodera pallida</name>
    <dbReference type="NCBI Taxonomy" id="36090"/>
    <lineage>
        <taxon>Eukaryota</taxon>
        <taxon>Metazoa</taxon>
        <taxon>Ecdysozoa</taxon>
        <taxon>Nematoda</taxon>
        <taxon>Chromadorea</taxon>
        <taxon>Rhabditida</taxon>
        <taxon>Tylenchina</taxon>
        <taxon>Tylenchomorpha</taxon>
        <taxon>Tylenchoidea</taxon>
        <taxon>Heteroderidae</taxon>
        <taxon>Heteroderinae</taxon>
        <taxon>Globodera</taxon>
    </lineage>
</organism>
<dbReference type="AlphaFoldDB" id="A0A183BI03"/>
<feature type="compositionally biased region" description="Polar residues" evidence="1">
    <location>
        <begin position="734"/>
        <end position="755"/>
    </location>
</feature>
<feature type="region of interest" description="Disordered" evidence="1">
    <location>
        <begin position="840"/>
        <end position="895"/>
    </location>
</feature>
<feature type="region of interest" description="Disordered" evidence="1">
    <location>
        <begin position="779"/>
        <end position="828"/>
    </location>
</feature>
<sequence length="924" mass="102604">MSKNNSSKTSLIVPRLQMDALGTDSAAEDLYKVDERSANRFLEETFLVMLANKYGAGMAEEDVQNVLSARAILSARFSSIAAEGNGTEENNLSKLPPKSPRTKSADFPFDADQLISVLLVRSKMILRVGVQKVNFIGTLAEVAAAANTFRRQSPYERAERHREAADNGIEQQQTKQQQMFLADHFNHRWFSQQQIGERRSNDDVGVVRRCQTEQLSFGEEDAPRTGGSSAGNEIASRLYRHSAGAYRFDQQAPKGGRKAMEEFDYSWGRDSGGMEDQWQPKNSVSRGNAIAAYCRSGTPLCHLNATQNRSTTSRPGGLAEASSRPERGGSEGPSIKGLATEGQLRRRSSLGRVEQQYTRARAVNNGDFELAKLFQNYAPIDGGDNAVHFFPEEKSSAFLVGEKTLHGERELQDELEKLFEQLGLLEQPQLMANGDWKGLFASMQKRFGSLEEETQKRQNQEDLRKSFCFATNGAQNPERKQNVCTKPRRDILLGRCASSNSLAGREFEPTKSSHLLSNGGERRRPSLHQQQQQQKCGGDLSNFWLTMVKARAETSSQRQKLSLGLSAAEKLQSICQPAADGQRQKQKADESNQPISNYPYRKYGGVIETVAMRRNNYLMEAARTSSPSGTSTPTTNSGRATPNLRAFKSPSPSLVDQPNADFLDFGTPSAKDLNREKENRKGCGRFPTANEEEKGKSMESSADQHVTVGLSTNRLGILENGHVKTKARLRKSLSPDNISDCSQHSQTSAKPTTLPQPIPKHNLRDKLINAGFPVSRQSTSFFGGNANNPFYGQKQTVHRHQQQQQQHQQQPQHQQQQHQQNSSPNFPLTNTVISRVSLFEKQQNSPDSASVLQSSHHSQHSSEAKRQHLDIVNGPSGNGQLSPRSDPSTKQKEIAAGKWERVITWPRNTLAGREQLVLVVGKSE</sequence>
<name>A0A183BI03_GLOPA</name>
<evidence type="ECO:0000256" key="1">
    <source>
        <dbReference type="SAM" id="MobiDB-lite"/>
    </source>
</evidence>
<dbReference type="WBParaSite" id="GPLIN_000023200">
    <property type="protein sequence ID" value="GPLIN_000023200"/>
    <property type="gene ID" value="GPLIN_000023200"/>
</dbReference>
<protein>
    <submittedName>
        <fullName evidence="3">Uncharacterized protein</fullName>
    </submittedName>
</protein>
<feature type="compositionally biased region" description="Low complexity" evidence="1">
    <location>
        <begin position="802"/>
        <end position="820"/>
    </location>
</feature>
<proteinExistence type="predicted"/>
<reference evidence="3" key="2">
    <citation type="submission" date="2016-06" db="UniProtKB">
        <authorList>
            <consortium name="WormBaseParasite"/>
        </authorList>
    </citation>
    <scope>IDENTIFICATION</scope>
</reference>
<feature type="region of interest" description="Disordered" evidence="1">
    <location>
        <begin position="578"/>
        <end position="599"/>
    </location>
</feature>
<feature type="region of interest" description="Disordered" evidence="1">
    <location>
        <begin position="503"/>
        <end position="534"/>
    </location>
</feature>
<feature type="region of interest" description="Disordered" evidence="1">
    <location>
        <begin position="733"/>
        <end position="760"/>
    </location>
</feature>
<feature type="region of interest" description="Disordered" evidence="1">
    <location>
        <begin position="622"/>
        <end position="704"/>
    </location>
</feature>
<keyword evidence="2" id="KW-1185">Reference proteome</keyword>